<dbReference type="RefSeq" id="WP_230777964.1">
    <property type="nucleotide sequence ID" value="NZ_JAJNCT010000021.1"/>
</dbReference>
<sequence length="123" mass="13919">MQTAEQNHQADEILTAEDAINQALGEEVVINGRPARPVELQEPIKRGEQVIDKVHVRKPRSGELRGVYMEELLRAKTDEILKVLPRVTVPPLLKHEVENLDPYDLVVFGMALVNFFAPKTEMP</sequence>
<dbReference type="Pfam" id="PF10109">
    <property type="entry name" value="Phage_TAC_7"/>
    <property type="match status" value="1"/>
</dbReference>
<comment type="caution">
    <text evidence="1">The sequence shown here is derived from an EMBL/GenBank/DDBJ whole genome shotgun (WGS) entry which is preliminary data.</text>
</comment>
<dbReference type="AlphaFoldDB" id="A0AAW4Y0D6"/>
<reference evidence="1 2" key="1">
    <citation type="submission" date="2021-11" db="EMBL/GenBank/DDBJ databases">
        <title>Genome sequence.</title>
        <authorList>
            <person name="Sun Q."/>
        </authorList>
    </citation>
    <scope>NUCLEOTIDE SEQUENCE [LARGE SCALE GENOMIC DNA]</scope>
    <source>
        <strain evidence="1 2">KCTC 12005</strain>
    </source>
</reference>
<evidence type="ECO:0000313" key="1">
    <source>
        <dbReference type="EMBL" id="MCD2166830.1"/>
    </source>
</evidence>
<evidence type="ECO:0000313" key="2">
    <source>
        <dbReference type="Proteomes" id="UP001199260"/>
    </source>
</evidence>
<keyword evidence="2" id="KW-1185">Reference proteome</keyword>
<dbReference type="InterPro" id="IPR019289">
    <property type="entry name" value="Phage_tail_E/E"/>
</dbReference>
<name>A0AAW4Y0D6_9BURK</name>
<gene>
    <name evidence="1" type="ORF">LPW39_17030</name>
</gene>
<organism evidence="1 2">
    <name type="scientific">Comamonas koreensis</name>
    <dbReference type="NCBI Taxonomy" id="160825"/>
    <lineage>
        <taxon>Bacteria</taxon>
        <taxon>Pseudomonadati</taxon>
        <taxon>Pseudomonadota</taxon>
        <taxon>Betaproteobacteria</taxon>
        <taxon>Burkholderiales</taxon>
        <taxon>Comamonadaceae</taxon>
        <taxon>Comamonas</taxon>
    </lineage>
</organism>
<dbReference type="Proteomes" id="UP001199260">
    <property type="component" value="Unassembled WGS sequence"/>
</dbReference>
<protein>
    <submittedName>
        <fullName evidence="1">Phage tail assembly protein</fullName>
    </submittedName>
</protein>
<dbReference type="EMBL" id="JAJNCT010000021">
    <property type="protein sequence ID" value="MCD2166830.1"/>
    <property type="molecule type" value="Genomic_DNA"/>
</dbReference>
<proteinExistence type="predicted"/>
<accession>A0AAW4Y0D6</accession>